<keyword evidence="1" id="KW-0472">Membrane</keyword>
<dbReference type="AlphaFoldDB" id="A0A1L9QMC7"/>
<sequence length="94" mass="10496">MSVHEYHPLNVHLKNHSGSRSEMVLAIIFGSFVLGFIPIALFSDLSVTTTLIPTEAQLWSSLAEKQTPISLHMPSTERMIPTEAQLWSSLGEKY</sequence>
<evidence type="ECO:0000313" key="3">
    <source>
        <dbReference type="Proteomes" id="UP000183940"/>
    </source>
</evidence>
<evidence type="ECO:0000313" key="2">
    <source>
        <dbReference type="EMBL" id="OJJ21972.1"/>
    </source>
</evidence>
<comment type="caution">
    <text evidence="2">The sequence shown here is derived from an EMBL/GenBank/DDBJ whole genome shotgun (WGS) entry which is preliminary data.</text>
</comment>
<keyword evidence="1" id="KW-1133">Transmembrane helix</keyword>
<reference evidence="2" key="1">
    <citation type="submission" date="2016-10" db="EMBL/GenBank/DDBJ databases">
        <title>CRISPR-Cas defence system in Roseofilum reptotaenium: evidence of a bacteriophage-cyanobacterium arms race in the coral black band disease.</title>
        <authorList>
            <person name="Buerger P."/>
            <person name="Wood-Charlson E.M."/>
            <person name="Weynberg K.D."/>
            <person name="Willis B."/>
            <person name="Van Oppen M.J."/>
        </authorList>
    </citation>
    <scope>NUCLEOTIDE SEQUENCE [LARGE SCALE GENOMIC DNA]</scope>
    <source>
        <strain evidence="2">AO1-A</strain>
    </source>
</reference>
<evidence type="ECO:0000256" key="1">
    <source>
        <dbReference type="SAM" id="Phobius"/>
    </source>
</evidence>
<dbReference type="EMBL" id="MLAW01000044">
    <property type="protein sequence ID" value="OJJ21972.1"/>
    <property type="molecule type" value="Genomic_DNA"/>
</dbReference>
<proteinExistence type="predicted"/>
<feature type="transmembrane region" description="Helical" evidence="1">
    <location>
        <begin position="23"/>
        <end position="42"/>
    </location>
</feature>
<protein>
    <submittedName>
        <fullName evidence="2">Uncharacterized protein</fullName>
    </submittedName>
</protein>
<gene>
    <name evidence="2" type="ORF">BI308_20020</name>
</gene>
<name>A0A1L9QMC7_9CYAN</name>
<accession>A0A1L9QMC7</accession>
<keyword evidence="1" id="KW-0812">Transmembrane</keyword>
<organism evidence="2 3">
    <name type="scientific">Roseofilum reptotaenium AO1-A</name>
    <dbReference type="NCBI Taxonomy" id="1925591"/>
    <lineage>
        <taxon>Bacteria</taxon>
        <taxon>Bacillati</taxon>
        <taxon>Cyanobacteriota</taxon>
        <taxon>Cyanophyceae</taxon>
        <taxon>Desertifilales</taxon>
        <taxon>Desertifilaceae</taxon>
        <taxon>Roseofilum</taxon>
    </lineage>
</organism>
<dbReference type="Proteomes" id="UP000183940">
    <property type="component" value="Unassembled WGS sequence"/>
</dbReference>
<keyword evidence="3" id="KW-1185">Reference proteome</keyword>